<protein>
    <submittedName>
        <fullName evidence="1">Uncharacterized protein</fullName>
    </submittedName>
</protein>
<gene>
    <name evidence="1" type="ORF">SEVIR_4G138701v2</name>
</gene>
<evidence type="ECO:0000313" key="2">
    <source>
        <dbReference type="Proteomes" id="UP000298652"/>
    </source>
</evidence>
<dbReference type="Gramene" id="TKW21716">
    <property type="protein sequence ID" value="TKW21716"/>
    <property type="gene ID" value="SEVIR_4G138701v2"/>
</dbReference>
<reference evidence="1" key="1">
    <citation type="submission" date="2019-03" db="EMBL/GenBank/DDBJ databases">
        <title>WGS assembly of Setaria viridis.</title>
        <authorList>
            <person name="Huang P."/>
            <person name="Jenkins J."/>
            <person name="Grimwood J."/>
            <person name="Barry K."/>
            <person name="Healey A."/>
            <person name="Mamidi S."/>
            <person name="Sreedasyam A."/>
            <person name="Shu S."/>
            <person name="Feldman M."/>
            <person name="Wu J."/>
            <person name="Yu Y."/>
            <person name="Chen C."/>
            <person name="Johnson J."/>
            <person name="Rokhsar D."/>
            <person name="Baxter I."/>
            <person name="Schmutz J."/>
            <person name="Brutnell T."/>
            <person name="Kellogg E."/>
        </authorList>
    </citation>
    <scope>NUCLEOTIDE SEQUENCE [LARGE SCALE GENOMIC DNA]</scope>
</reference>
<accession>A0A4V6D8D6</accession>
<dbReference type="Proteomes" id="UP000298652">
    <property type="component" value="Chromosome 4"/>
</dbReference>
<name>A0A4V6D8D6_SETVI</name>
<sequence>MYTLFCYMHLFISECQFECYCVGHNFSSGMLLKESINFLC</sequence>
<proteinExistence type="predicted"/>
<keyword evidence="2" id="KW-1185">Reference proteome</keyword>
<dbReference type="AlphaFoldDB" id="A0A4V6D8D6"/>
<dbReference type="EMBL" id="CM016555">
    <property type="protein sequence ID" value="TKW21716.1"/>
    <property type="molecule type" value="Genomic_DNA"/>
</dbReference>
<organism evidence="1 2">
    <name type="scientific">Setaria viridis</name>
    <name type="common">Green bristlegrass</name>
    <name type="synonym">Setaria italica subsp. viridis</name>
    <dbReference type="NCBI Taxonomy" id="4556"/>
    <lineage>
        <taxon>Eukaryota</taxon>
        <taxon>Viridiplantae</taxon>
        <taxon>Streptophyta</taxon>
        <taxon>Embryophyta</taxon>
        <taxon>Tracheophyta</taxon>
        <taxon>Spermatophyta</taxon>
        <taxon>Magnoliopsida</taxon>
        <taxon>Liliopsida</taxon>
        <taxon>Poales</taxon>
        <taxon>Poaceae</taxon>
        <taxon>PACMAD clade</taxon>
        <taxon>Panicoideae</taxon>
        <taxon>Panicodae</taxon>
        <taxon>Paniceae</taxon>
        <taxon>Cenchrinae</taxon>
        <taxon>Setaria</taxon>
    </lineage>
</organism>
<evidence type="ECO:0000313" key="1">
    <source>
        <dbReference type="EMBL" id="TKW21716.1"/>
    </source>
</evidence>